<evidence type="ECO:0000256" key="1">
    <source>
        <dbReference type="SAM" id="SignalP"/>
    </source>
</evidence>
<reference evidence="2 3" key="3">
    <citation type="journal article" date="2015" name="Genome Announc.">
        <title>Draft Genome Sequence of the Archiascomycetous Yeast Saitoella complicata.</title>
        <authorList>
            <person name="Yamauchi K."/>
            <person name="Kondo S."/>
            <person name="Hamamoto M."/>
            <person name="Takahashi Y."/>
            <person name="Ogura Y."/>
            <person name="Hayashi T."/>
            <person name="Nishida H."/>
        </authorList>
    </citation>
    <scope>NUCLEOTIDE SEQUENCE [LARGE SCALE GENOMIC DNA]</scope>
    <source>
        <strain evidence="2 3">NRRL Y-17804</strain>
    </source>
</reference>
<keyword evidence="1" id="KW-0732">Signal</keyword>
<comment type="caution">
    <text evidence="2">The sequence shown here is derived from an EMBL/GenBank/DDBJ whole genome shotgun (WGS) entry which is preliminary data.</text>
</comment>
<reference evidence="2 3" key="1">
    <citation type="journal article" date="2011" name="J. Gen. Appl. Microbiol.">
        <title>Draft genome sequencing of the enigmatic yeast Saitoella complicata.</title>
        <authorList>
            <person name="Nishida H."/>
            <person name="Hamamoto M."/>
            <person name="Sugiyama J."/>
        </authorList>
    </citation>
    <scope>NUCLEOTIDE SEQUENCE [LARGE SCALE GENOMIC DNA]</scope>
    <source>
        <strain evidence="2 3">NRRL Y-17804</strain>
    </source>
</reference>
<protein>
    <recommendedName>
        <fullName evidence="4">Secreted protein</fullName>
    </recommendedName>
</protein>
<accession>A0A0E9NAN9</accession>
<evidence type="ECO:0000313" key="2">
    <source>
        <dbReference type="EMBL" id="GAO46475.1"/>
    </source>
</evidence>
<organism evidence="2 3">
    <name type="scientific">Saitoella complicata (strain BCRC 22490 / CBS 7301 / JCM 7358 / NBRC 10748 / NRRL Y-17804)</name>
    <dbReference type="NCBI Taxonomy" id="698492"/>
    <lineage>
        <taxon>Eukaryota</taxon>
        <taxon>Fungi</taxon>
        <taxon>Dikarya</taxon>
        <taxon>Ascomycota</taxon>
        <taxon>Taphrinomycotina</taxon>
        <taxon>Taphrinomycotina incertae sedis</taxon>
        <taxon>Saitoella</taxon>
    </lineage>
</organism>
<proteinExistence type="predicted"/>
<gene>
    <name evidence="2" type="ORF">G7K_0706-t1</name>
</gene>
<name>A0A0E9NAN9_SAICN</name>
<sequence>MRFATSCLVRTATSFAIAAVQVQTTGCMLVNCNWWSRGCCRGDFGYGTRAIGAVFSPACLMRVRAGTLLVANEMALGNWRTGERLSEHSVNAIESPFLLTVRTPTKA</sequence>
<evidence type="ECO:0008006" key="4">
    <source>
        <dbReference type="Google" id="ProtNLM"/>
    </source>
</evidence>
<keyword evidence="3" id="KW-1185">Reference proteome</keyword>
<dbReference type="AlphaFoldDB" id="A0A0E9NAN9"/>
<dbReference type="EMBL" id="BACD03000004">
    <property type="protein sequence ID" value="GAO46475.1"/>
    <property type="molecule type" value="Genomic_DNA"/>
</dbReference>
<dbReference type="Proteomes" id="UP000033140">
    <property type="component" value="Unassembled WGS sequence"/>
</dbReference>
<feature type="chain" id="PRO_5002430202" description="Secreted protein" evidence="1">
    <location>
        <begin position="28"/>
        <end position="107"/>
    </location>
</feature>
<feature type="signal peptide" evidence="1">
    <location>
        <begin position="1"/>
        <end position="27"/>
    </location>
</feature>
<reference evidence="2 3" key="2">
    <citation type="journal article" date="2014" name="J. Gen. Appl. Microbiol.">
        <title>The early diverging ascomycetous budding yeast Saitoella complicata has three histone deacetylases belonging to the Clr6, Hos2, and Rpd3 lineages.</title>
        <authorList>
            <person name="Nishida H."/>
            <person name="Matsumoto T."/>
            <person name="Kondo S."/>
            <person name="Hamamoto M."/>
            <person name="Yoshikawa H."/>
        </authorList>
    </citation>
    <scope>NUCLEOTIDE SEQUENCE [LARGE SCALE GENOMIC DNA]</scope>
    <source>
        <strain evidence="2 3">NRRL Y-17804</strain>
    </source>
</reference>
<evidence type="ECO:0000313" key="3">
    <source>
        <dbReference type="Proteomes" id="UP000033140"/>
    </source>
</evidence>